<evidence type="ECO:0000313" key="1">
    <source>
        <dbReference type="EMBL" id="KAH7973920.1"/>
    </source>
</evidence>
<comment type="caution">
    <text evidence="1">The sequence shown here is derived from an EMBL/GenBank/DDBJ whole genome shotgun (WGS) entry which is preliminary data.</text>
</comment>
<dbReference type="EMBL" id="CM023479">
    <property type="protein sequence ID" value="KAH7973920.1"/>
    <property type="molecule type" value="Genomic_DNA"/>
</dbReference>
<protein>
    <submittedName>
        <fullName evidence="1">Uncharacterized protein</fullName>
    </submittedName>
</protein>
<sequence>MDKRKWRPKKRDLNARIERLKNTVDKYKQELQKLKEECYVSAVLQVVEKEKDLAASILVEQVQNFAKKKTTWSEVTVRHAVVLRNLSTRAYEHVRSTGILGFPVEVPSSALWAHHVEKLA</sequence>
<reference evidence="1" key="1">
    <citation type="submission" date="2020-05" db="EMBL/GenBank/DDBJ databases">
        <title>Large-scale comparative analyses of tick genomes elucidate their genetic diversity and vector capacities.</title>
        <authorList>
            <person name="Jia N."/>
            <person name="Wang J."/>
            <person name="Shi W."/>
            <person name="Du L."/>
            <person name="Sun Y."/>
            <person name="Zhan W."/>
            <person name="Jiang J."/>
            <person name="Wang Q."/>
            <person name="Zhang B."/>
            <person name="Ji P."/>
            <person name="Sakyi L.B."/>
            <person name="Cui X."/>
            <person name="Yuan T."/>
            <person name="Jiang B."/>
            <person name="Yang W."/>
            <person name="Lam T.T.-Y."/>
            <person name="Chang Q."/>
            <person name="Ding S."/>
            <person name="Wang X."/>
            <person name="Zhu J."/>
            <person name="Ruan X."/>
            <person name="Zhao L."/>
            <person name="Wei J."/>
            <person name="Que T."/>
            <person name="Du C."/>
            <person name="Cheng J."/>
            <person name="Dai P."/>
            <person name="Han X."/>
            <person name="Huang E."/>
            <person name="Gao Y."/>
            <person name="Liu J."/>
            <person name="Shao H."/>
            <person name="Ye R."/>
            <person name="Li L."/>
            <person name="Wei W."/>
            <person name="Wang X."/>
            <person name="Wang C."/>
            <person name="Yang T."/>
            <person name="Huo Q."/>
            <person name="Li W."/>
            <person name="Guo W."/>
            <person name="Chen H."/>
            <person name="Zhou L."/>
            <person name="Ni X."/>
            <person name="Tian J."/>
            <person name="Zhou Y."/>
            <person name="Sheng Y."/>
            <person name="Liu T."/>
            <person name="Pan Y."/>
            <person name="Xia L."/>
            <person name="Li J."/>
            <person name="Zhao F."/>
            <person name="Cao W."/>
        </authorList>
    </citation>
    <scope>NUCLEOTIDE SEQUENCE</scope>
    <source>
        <strain evidence="1">Dsil-2018</strain>
    </source>
</reference>
<proteinExistence type="predicted"/>
<dbReference type="Proteomes" id="UP000821865">
    <property type="component" value="Chromosome 10"/>
</dbReference>
<accession>A0ACB8DNJ7</accession>
<evidence type="ECO:0000313" key="2">
    <source>
        <dbReference type="Proteomes" id="UP000821865"/>
    </source>
</evidence>
<keyword evidence="2" id="KW-1185">Reference proteome</keyword>
<gene>
    <name evidence="1" type="ORF">HPB49_006960</name>
</gene>
<organism evidence="1 2">
    <name type="scientific">Dermacentor silvarum</name>
    <name type="common">Tick</name>
    <dbReference type="NCBI Taxonomy" id="543639"/>
    <lineage>
        <taxon>Eukaryota</taxon>
        <taxon>Metazoa</taxon>
        <taxon>Ecdysozoa</taxon>
        <taxon>Arthropoda</taxon>
        <taxon>Chelicerata</taxon>
        <taxon>Arachnida</taxon>
        <taxon>Acari</taxon>
        <taxon>Parasitiformes</taxon>
        <taxon>Ixodida</taxon>
        <taxon>Ixodoidea</taxon>
        <taxon>Ixodidae</taxon>
        <taxon>Rhipicephalinae</taxon>
        <taxon>Dermacentor</taxon>
    </lineage>
</organism>
<name>A0ACB8DNJ7_DERSI</name>